<proteinExistence type="predicted"/>
<keyword evidence="6" id="KW-1185">Reference proteome</keyword>
<dbReference type="Pfam" id="PF06120">
    <property type="entry name" value="Phage_HK97_TLTM"/>
    <property type="match status" value="1"/>
</dbReference>
<evidence type="ECO:0000256" key="1">
    <source>
        <dbReference type="SAM" id="Coils"/>
    </source>
</evidence>
<evidence type="ECO:0000259" key="3">
    <source>
        <dbReference type="Pfam" id="PF09718"/>
    </source>
</evidence>
<dbReference type="InterPro" id="IPR006431">
    <property type="entry name" value="Phage_tape_meas_C"/>
</dbReference>
<gene>
    <name evidence="5" type="ORF">JFQ69_14980</name>
</gene>
<keyword evidence="1" id="KW-0175">Coiled coil</keyword>
<feature type="coiled-coil region" evidence="1">
    <location>
        <begin position="698"/>
        <end position="725"/>
    </location>
</feature>
<feature type="coiled-coil region" evidence="1">
    <location>
        <begin position="436"/>
        <end position="549"/>
    </location>
</feature>
<dbReference type="Pfam" id="PF20155">
    <property type="entry name" value="TMP_3"/>
    <property type="match status" value="1"/>
</dbReference>
<name>A0ABS0W6M1_9GAMM</name>
<dbReference type="InterPro" id="IPR009302">
    <property type="entry name" value="Tail_length_tape_measure"/>
</dbReference>
<feature type="domain" description="Tail length tape measure" evidence="2">
    <location>
        <begin position="394"/>
        <end position="687"/>
    </location>
</feature>
<dbReference type="InterPro" id="IPR013491">
    <property type="entry name" value="Tape_meas_N"/>
</dbReference>
<reference evidence="5 6" key="1">
    <citation type="submission" date="2020-12" db="EMBL/GenBank/DDBJ databases">
        <title>Enhanced detection system for hospital associated transmission using whole genome sequencing surveillance.</title>
        <authorList>
            <person name="Harrison L.H."/>
            <person name="Van Tyne D."/>
            <person name="Marsh J.W."/>
            <person name="Griffith M.P."/>
            <person name="Snyder D.J."/>
            <person name="Cooper V.S."/>
            <person name="Mustapha M."/>
        </authorList>
    </citation>
    <scope>NUCLEOTIDE SEQUENCE [LARGE SCALE GENOMIC DNA]</scope>
    <source>
        <strain evidence="5 6">PR00195</strain>
    </source>
</reference>
<dbReference type="Pfam" id="PF09718">
    <property type="entry name" value="Tape_meas_lam_C"/>
    <property type="match status" value="1"/>
</dbReference>
<comment type="caution">
    <text evidence="5">The sequence shown here is derived from an EMBL/GenBank/DDBJ whole genome shotgun (WGS) entry which is preliminary data.</text>
</comment>
<feature type="coiled-coil region" evidence="1">
    <location>
        <begin position="768"/>
        <end position="795"/>
    </location>
</feature>
<dbReference type="NCBIfam" id="TIGR01541">
    <property type="entry name" value="tape_meas_lam_C"/>
    <property type="match status" value="1"/>
</dbReference>
<dbReference type="NCBIfam" id="TIGR02675">
    <property type="entry name" value="tape_meas_nterm"/>
    <property type="match status" value="1"/>
</dbReference>
<evidence type="ECO:0000259" key="2">
    <source>
        <dbReference type="Pfam" id="PF06120"/>
    </source>
</evidence>
<dbReference type="Proteomes" id="UP000619976">
    <property type="component" value="Unassembled WGS sequence"/>
</dbReference>
<evidence type="ECO:0000313" key="5">
    <source>
        <dbReference type="EMBL" id="MBJ2118966.1"/>
    </source>
</evidence>
<organism evidence="5 6">
    <name type="scientific">Proteus penneri</name>
    <dbReference type="NCBI Taxonomy" id="102862"/>
    <lineage>
        <taxon>Bacteria</taxon>
        <taxon>Pseudomonadati</taxon>
        <taxon>Pseudomonadota</taxon>
        <taxon>Gammaproteobacteria</taxon>
        <taxon>Enterobacterales</taxon>
        <taxon>Morganellaceae</taxon>
        <taxon>Proteus</taxon>
    </lineage>
</organism>
<evidence type="ECO:0000259" key="4">
    <source>
        <dbReference type="Pfam" id="PF20155"/>
    </source>
</evidence>
<dbReference type="EMBL" id="JAEKCB010000008">
    <property type="protein sequence ID" value="MBJ2118966.1"/>
    <property type="molecule type" value="Genomic_DNA"/>
</dbReference>
<dbReference type="RefSeq" id="WP_198813437.1">
    <property type="nucleotide sequence ID" value="NZ_JAEKCB010000008.1"/>
</dbReference>
<protein>
    <submittedName>
        <fullName evidence="5">Phage tail tape measure protein</fullName>
    </submittedName>
</protein>
<evidence type="ECO:0000313" key="6">
    <source>
        <dbReference type="Proteomes" id="UP000619976"/>
    </source>
</evidence>
<feature type="domain" description="Bacteriophage tail tape measure C-terminal" evidence="3">
    <location>
        <begin position="863"/>
        <end position="936"/>
    </location>
</feature>
<accession>A0ABS0W6M1</accession>
<feature type="domain" description="Tape measure protein N-terminal" evidence="4">
    <location>
        <begin position="82"/>
        <end position="272"/>
    </location>
</feature>
<sequence length="1088" mass="117886">MAKLRELIIKISANSSSFQSEIARASRMGENYYRIIEQGGRRASGASREMQRAIHDLNGELSSIKNTVSGVAGAFAGAFATQQLINYADVWSQLSGRLKLASTSMQDFKQAQQELMTLSQRTGTSIAANTNLYSRVAQSMRDAGYASSDVAKVTETIATSLKLSGASAEETSSVITQLSQALGSGVLRGEEFNAVMENGGRLAKMLADGMGTTIGGLREMSQSGLLTMDKIVPILTNTQQLRAEFEQLPATVSGSAQKIENAFMAWIGNVNETSGATRTLSTAMEGIANNIDGIASVSGVLIGLGLARYFGGLTTSVANATIGVARATKSEIAHAQAQLQGIKISTARARAAVYRAQQARLAAQSAEQQALAERRLASAQATLNRNISARRTAQENLNRITSTGSRLMSGAMGLIGGIPGLVMAGASAWYIMYQNQEEARRSAREYAETINQVQENLRKMSLPDVSDNYDKTNDSLTEQNRLVTEQKGKVDDLEKQIRGYQQMLASPGPKMGDFMINHLTSEADVVNQLAEAEKDLAAEKERLIQMQEKSTGIQSALKNIEEQRVFLIRQQASEQNKAHQALLFMNAEQTKFNQIMNIGNNMLATRQALVNIPMRIPNAPLDDKQQTLINNSERDKILSSLTGEARVIKQAEFSADDVGLTNTPEHAENRQKYINNLVTAFQNREKLNESLKTGKATQSAYEKAQKEAERTAEQYERKIADLSVATEVQKVRASQGEKAASLYAASHENGAKWTDKQREAIERSSVALAEWTQKADDAVKKHRDMEDARKKLQEATVKFNDEATLAAQTNNMSSREKSYFEESQQIDRIYNESAKKTEDIEARSKALDALDLKYRNIALAESDWTAGITRGMKDWVQESGNYATQTASVVQNAMGGMVDTISDKLNGNKASWKDWSVSVLKSIQNVLINAAIVNSLNTMAGAGGWMGAVGGFLGGVAHAKGGVHSSESLGSYSNQIVSSPTYFAFAKGGAPNLGLMGEAGSEAIMPLTRTADGNLGVRVVGGNNQGAPSAPQVYITIDGNGNSETQSTNGFEQFGAEIGRFVDSRYRELMSKDIRPGGLIWNATRGGR</sequence>